<evidence type="ECO:0000256" key="4">
    <source>
        <dbReference type="ARBA" id="ARBA00023125"/>
    </source>
</evidence>
<evidence type="ECO:0000256" key="6">
    <source>
        <dbReference type="SAM" id="MobiDB-lite"/>
    </source>
</evidence>
<evidence type="ECO:0000313" key="9">
    <source>
        <dbReference type="EMBL" id="KAK8231922.1"/>
    </source>
</evidence>
<evidence type="ECO:0000256" key="5">
    <source>
        <dbReference type="ARBA" id="ARBA00023242"/>
    </source>
</evidence>
<dbReference type="InterPro" id="IPR032566">
    <property type="entry name" value="Znf-C2HE"/>
</dbReference>
<feature type="compositionally biased region" description="Polar residues" evidence="6">
    <location>
        <begin position="48"/>
        <end position="64"/>
    </location>
</feature>
<evidence type="ECO:0000259" key="8">
    <source>
        <dbReference type="Pfam" id="PF16278"/>
    </source>
</evidence>
<organism evidence="9 10">
    <name type="scientific">Phyllosticta capitalensis</name>
    <dbReference type="NCBI Taxonomy" id="121624"/>
    <lineage>
        <taxon>Eukaryota</taxon>
        <taxon>Fungi</taxon>
        <taxon>Dikarya</taxon>
        <taxon>Ascomycota</taxon>
        <taxon>Pezizomycotina</taxon>
        <taxon>Dothideomycetes</taxon>
        <taxon>Dothideomycetes incertae sedis</taxon>
        <taxon>Botryosphaeriales</taxon>
        <taxon>Phyllostictaceae</taxon>
        <taxon>Phyllosticta</taxon>
    </lineage>
</organism>
<evidence type="ECO:0000256" key="1">
    <source>
        <dbReference type="ARBA" id="ARBA00004123"/>
    </source>
</evidence>
<keyword evidence="5" id="KW-0539">Nucleus</keyword>
<reference evidence="9 10" key="1">
    <citation type="submission" date="2024-04" db="EMBL/GenBank/DDBJ databases">
        <title>Phyllosticta paracitricarpa is synonymous to the EU quarantine fungus P. citricarpa based on phylogenomic analyses.</title>
        <authorList>
            <consortium name="Lawrence Berkeley National Laboratory"/>
            <person name="Van Ingen-Buijs V.A."/>
            <person name="Van Westerhoven A.C."/>
            <person name="Haridas S."/>
            <person name="Skiadas P."/>
            <person name="Martin F."/>
            <person name="Groenewald J.Z."/>
            <person name="Crous P.W."/>
            <person name="Seidl M.F."/>
        </authorList>
    </citation>
    <scope>NUCLEOTIDE SEQUENCE [LARGE SCALE GENOMIC DNA]</scope>
    <source>
        <strain evidence="9 10">CBS 123374</strain>
    </source>
</reference>
<feature type="region of interest" description="Disordered" evidence="6">
    <location>
        <begin position="1"/>
        <end position="65"/>
    </location>
</feature>
<accession>A0ABR1YK51</accession>
<evidence type="ECO:0000313" key="10">
    <source>
        <dbReference type="Proteomes" id="UP001492380"/>
    </source>
</evidence>
<feature type="compositionally biased region" description="Basic and acidic residues" evidence="6">
    <location>
        <begin position="155"/>
        <end position="170"/>
    </location>
</feature>
<dbReference type="SUPFAM" id="SSF54197">
    <property type="entry name" value="HIT-like"/>
    <property type="match status" value="1"/>
</dbReference>
<dbReference type="Proteomes" id="UP001492380">
    <property type="component" value="Unassembled WGS sequence"/>
</dbReference>
<comment type="subcellular location">
    <subcellularLocation>
        <location evidence="1">Nucleus</location>
    </subcellularLocation>
</comment>
<keyword evidence="4" id="KW-0238">DNA-binding</keyword>
<evidence type="ECO:0000259" key="7">
    <source>
        <dbReference type="Pfam" id="PF01230"/>
    </source>
</evidence>
<sequence>MNTSGEHDQDAITAEEIAGETVIPAKGSSSGEKRPNAFTELMSRKQAKNTSSQDQKSRKSTTVGTRVFPGAHGLGAYIAAPERFGKDRVIEWDDDFVVIHDLYPKAFIHCLILPRDPEKTLQHPFDAFEDQEFLQKCKAKLEKVKKELVASELRRRLGESSKQEQARNEAMDSDDLIQPADLPPGRDWTQGLLTGIHAHPSMRHLHIHVLSPDRYSPCLKHRNHYNSFSTPFLVPLDAFPLAQDDPRRHPGKEGYLNRDFVCWRCDLNFGNRFEKLKAHLAEEFEEWKKE</sequence>
<keyword evidence="10" id="KW-1185">Reference proteome</keyword>
<dbReference type="EMBL" id="JBBWRZ010000007">
    <property type="protein sequence ID" value="KAK8231922.1"/>
    <property type="molecule type" value="Genomic_DNA"/>
</dbReference>
<dbReference type="Pfam" id="PF01230">
    <property type="entry name" value="HIT"/>
    <property type="match status" value="1"/>
</dbReference>
<dbReference type="InterPro" id="IPR036265">
    <property type="entry name" value="HIT-like_sf"/>
</dbReference>
<dbReference type="PANTHER" id="PTHR12486">
    <property type="entry name" value="APRATAXIN-RELATED"/>
    <property type="match status" value="1"/>
</dbReference>
<keyword evidence="2" id="KW-0479">Metal-binding</keyword>
<name>A0ABR1YK51_9PEZI</name>
<feature type="domain" description="Aprataxin C2HE/C2H2/C2HC zinc finger" evidence="8">
    <location>
        <begin position="229"/>
        <end position="286"/>
    </location>
</feature>
<proteinExistence type="predicted"/>
<dbReference type="InterPro" id="IPR011146">
    <property type="entry name" value="HIT-like"/>
</dbReference>
<comment type="caution">
    <text evidence="9">The sequence shown here is derived from an EMBL/GenBank/DDBJ whole genome shotgun (WGS) entry which is preliminary data.</text>
</comment>
<feature type="compositionally biased region" description="Basic and acidic residues" evidence="6">
    <location>
        <begin position="1"/>
        <end position="10"/>
    </location>
</feature>
<protein>
    <submittedName>
        <fullName evidence="9">HIT-like domain-containing protein</fullName>
    </submittedName>
</protein>
<evidence type="ECO:0000256" key="3">
    <source>
        <dbReference type="ARBA" id="ARBA00022833"/>
    </source>
</evidence>
<dbReference type="Pfam" id="PF16278">
    <property type="entry name" value="zf-C2HE"/>
    <property type="match status" value="1"/>
</dbReference>
<evidence type="ECO:0000256" key="2">
    <source>
        <dbReference type="ARBA" id="ARBA00022723"/>
    </source>
</evidence>
<dbReference type="PANTHER" id="PTHR12486:SF4">
    <property type="entry name" value="APRATAXIN"/>
    <property type="match status" value="1"/>
</dbReference>
<feature type="region of interest" description="Disordered" evidence="6">
    <location>
        <begin position="155"/>
        <end position="180"/>
    </location>
</feature>
<gene>
    <name evidence="9" type="ORF">HDK90DRAFT_503847</name>
</gene>
<dbReference type="Gene3D" id="3.30.428.10">
    <property type="entry name" value="HIT-like"/>
    <property type="match status" value="1"/>
</dbReference>
<feature type="domain" description="HIT" evidence="7">
    <location>
        <begin position="87"/>
        <end position="213"/>
    </location>
</feature>
<keyword evidence="3" id="KW-0862">Zinc</keyword>